<sequence>MKNFILNYITDITENPIRSFSIIGNLFLIESILSIDNAAMLASMIMKLKKEDRKKALKYGILGAYFFRGISLIFASILIKIWWLKLLGGLYLVYIGISHFFLKKLVKKNSKKNIILRNSFWKIIISIEIMDLAFSIDNIFATIAFSENFILIFIGIFIGILTMRFTAQKFVKLMEIYPFLKNSAFSVILLLGIKLIFSFFEKKYYTNHHIYLESIFSFFTIILFLSPIFYTCISNWIHKKKLN</sequence>
<keyword evidence="3 6" id="KW-0812">Transmembrane</keyword>
<feature type="transmembrane region" description="Helical" evidence="6">
    <location>
        <begin position="123"/>
        <end position="143"/>
    </location>
</feature>
<feature type="transmembrane region" description="Helical" evidence="6">
    <location>
        <begin position="56"/>
        <end position="75"/>
    </location>
</feature>
<dbReference type="InterPro" id="IPR022493">
    <property type="entry name" value="CHP03716_TM_YkoY"/>
</dbReference>
<protein>
    <submittedName>
        <fullName evidence="7">TerC family integral membrane protein</fullName>
    </submittedName>
</protein>
<feature type="transmembrane region" description="Helical" evidence="6">
    <location>
        <begin position="81"/>
        <end position="102"/>
    </location>
</feature>
<feature type="transmembrane region" description="Helical" evidence="6">
    <location>
        <begin position="179"/>
        <end position="200"/>
    </location>
</feature>
<evidence type="ECO:0000256" key="4">
    <source>
        <dbReference type="ARBA" id="ARBA00022989"/>
    </source>
</evidence>
<dbReference type="PANTHER" id="PTHR30238:SF6">
    <property type="entry name" value="TERC-LIKE PROTEIN"/>
    <property type="match status" value="1"/>
</dbReference>
<evidence type="ECO:0000313" key="7">
    <source>
        <dbReference type="EMBL" id="BBA17992.1"/>
    </source>
</evidence>
<comment type="similarity">
    <text evidence="2">Belongs to the TerC family.</text>
</comment>
<comment type="subcellular location">
    <subcellularLocation>
        <location evidence="1">Membrane</location>
        <topology evidence="1">Multi-pass membrane protein</topology>
    </subcellularLocation>
</comment>
<dbReference type="Pfam" id="PF03741">
    <property type="entry name" value="TerC"/>
    <property type="match status" value="1"/>
</dbReference>
<dbReference type="NCBIfam" id="TIGR03716">
    <property type="entry name" value="R_switched_YkoY"/>
    <property type="match status" value="1"/>
</dbReference>
<evidence type="ECO:0000256" key="6">
    <source>
        <dbReference type="SAM" id="Phobius"/>
    </source>
</evidence>
<evidence type="ECO:0000256" key="5">
    <source>
        <dbReference type="ARBA" id="ARBA00023136"/>
    </source>
</evidence>
<dbReference type="Proteomes" id="UP000262607">
    <property type="component" value="Chromosome"/>
</dbReference>
<feature type="transmembrane region" description="Helical" evidence="6">
    <location>
        <begin position="149"/>
        <end position="167"/>
    </location>
</feature>
<dbReference type="GeneID" id="66556554"/>
<gene>
    <name evidence="7" type="ORF">CPU2_514</name>
</gene>
<dbReference type="PANTHER" id="PTHR30238">
    <property type="entry name" value="MEMBRANE BOUND PREDICTED REDOX MODULATOR"/>
    <property type="match status" value="1"/>
</dbReference>
<dbReference type="GO" id="GO:0016020">
    <property type="term" value="C:membrane"/>
    <property type="evidence" value="ECO:0007669"/>
    <property type="project" value="UniProtKB-SubCell"/>
</dbReference>
<keyword evidence="4 6" id="KW-1133">Transmembrane helix</keyword>
<dbReference type="InterPro" id="IPR005496">
    <property type="entry name" value="Integral_membrane_TerC"/>
</dbReference>
<keyword evidence="5 6" id="KW-0472">Membrane</keyword>
<evidence type="ECO:0000256" key="1">
    <source>
        <dbReference type="ARBA" id="ARBA00004141"/>
    </source>
</evidence>
<proteinExistence type="inferred from homology"/>
<dbReference type="EMBL" id="AP014610">
    <property type="protein sequence ID" value="BBA17992.1"/>
    <property type="molecule type" value="Genomic_DNA"/>
</dbReference>
<evidence type="ECO:0000313" key="8">
    <source>
        <dbReference type="Proteomes" id="UP000262607"/>
    </source>
</evidence>
<dbReference type="AlphaFoldDB" id="A0AAD1CMM9"/>
<dbReference type="RefSeq" id="WP_110548544.1">
    <property type="nucleotide sequence ID" value="NZ_AP014610.1"/>
</dbReference>
<organism evidence="7 8">
    <name type="scientific">Blattabacterium punctulatus CPU2</name>
    <dbReference type="NCBI Taxonomy" id="1457032"/>
    <lineage>
        <taxon>Bacteria</taxon>
        <taxon>Pseudomonadati</taxon>
        <taxon>Bacteroidota</taxon>
        <taxon>Flavobacteriia</taxon>
        <taxon>Flavobacteriales</taxon>
        <taxon>Blattabacteriaceae</taxon>
        <taxon>Blattabacterium</taxon>
    </lineage>
</organism>
<accession>A0AAD1CMM9</accession>
<name>A0AAD1CMM9_9FLAO</name>
<feature type="transmembrane region" description="Helical" evidence="6">
    <location>
        <begin position="215"/>
        <end position="237"/>
    </location>
</feature>
<reference evidence="7 8" key="1">
    <citation type="submission" date="2014-06" db="EMBL/GenBank/DDBJ databases">
        <title>Genome sequence of the intracellular symbiont Blattabacterium cuenoti, strain CPU2 from the wood feeding cockroach Cryptocercus punctulatus.</title>
        <authorList>
            <person name="Kinjo Y."/>
            <person name="Ohkuma M."/>
            <person name="Tokuda G."/>
        </authorList>
    </citation>
    <scope>NUCLEOTIDE SEQUENCE [LARGE SCALE GENOMIC DNA]</scope>
    <source>
        <strain evidence="7 8">CPU2</strain>
    </source>
</reference>
<evidence type="ECO:0000256" key="2">
    <source>
        <dbReference type="ARBA" id="ARBA00007511"/>
    </source>
</evidence>
<evidence type="ECO:0000256" key="3">
    <source>
        <dbReference type="ARBA" id="ARBA00022692"/>
    </source>
</evidence>